<dbReference type="FunCoup" id="A0A1Q6DST5">
    <property type="interactions" value="13"/>
</dbReference>
<evidence type="ECO:0000259" key="2">
    <source>
        <dbReference type="Pfam" id="PF07282"/>
    </source>
</evidence>
<evidence type="ECO:0000313" key="3">
    <source>
        <dbReference type="EMBL" id="OKY77440.1"/>
    </source>
</evidence>
<dbReference type="NCBIfam" id="TIGR01766">
    <property type="entry name" value="IS200/IS605 family accessory protein TnpB-like domain"/>
    <property type="match status" value="1"/>
</dbReference>
<dbReference type="InterPro" id="IPR051399">
    <property type="entry name" value="RNA-guided_DNA_endo/Transpos"/>
</dbReference>
<dbReference type="PANTHER" id="PTHR30405:SF11">
    <property type="entry name" value="RNA-GUIDED DNA ENDONUCLEASE RV2885C-RELATED"/>
    <property type="match status" value="1"/>
</dbReference>
<accession>A0A1Q6DST5</accession>
<dbReference type="AlphaFoldDB" id="A0A1Q6DST5"/>
<dbReference type="Proteomes" id="UP000185744">
    <property type="component" value="Unassembled WGS sequence"/>
</dbReference>
<gene>
    <name evidence="3" type="ORF">BTN85_2091</name>
</gene>
<dbReference type="Pfam" id="PF07282">
    <property type="entry name" value="Cas12f1-like_TNB"/>
    <property type="match status" value="1"/>
</dbReference>
<dbReference type="InParanoid" id="A0A1Q6DST5"/>
<keyword evidence="1" id="KW-0238">DNA-binding</keyword>
<dbReference type="InterPro" id="IPR010095">
    <property type="entry name" value="Cas12f1-like_TNB"/>
</dbReference>
<organism evidence="3 4">
    <name type="scientific">Methanohalarchaeum thermophilum</name>
    <dbReference type="NCBI Taxonomy" id="1903181"/>
    <lineage>
        <taxon>Archaea</taxon>
        <taxon>Methanobacteriati</taxon>
        <taxon>Methanobacteriota</taxon>
        <taxon>Methanonatronarchaeia</taxon>
        <taxon>Methanonatronarchaeales</taxon>
        <taxon>Methanonatronarchaeaceae</taxon>
        <taxon>Candidatus Methanohalarchaeum</taxon>
    </lineage>
</organism>
<dbReference type="NCBIfam" id="NF040570">
    <property type="entry name" value="guided_TnpB"/>
    <property type="match status" value="1"/>
</dbReference>
<sequence length="418" mass="48663">MTDKLVRTVCLKLHPDKPHLLDELRKNFRETWNQYINHIKELGTTNRQRLEEKKVEHNLLENTRQCARDKARESVKSFFEIKKFDDEATFPSPKDEPMTAKLNYRDGYVFRGDLSVRISVRAGDRVYSEVSGSQKDMRYIEKALNGEYSFGTAEVVKKSGEYYLHVHIESEDTPTVQDQEESTYIGIDINEGNIVATAINTGGEVLRTLMLDYSPLKKIKHKHFIIRKRLRDNDKNLKGFDKERHRTNNFVHKISRIIVEFAKEFNDPILCLEDLAHIRKEIRYSKKMNRRLHSWNFAKLGKYIKYKARWDGIFVQEIDPEHTSQMCPVCGDIEKKNKNGRRFECHRCGHQDHRDRNASLNIGLKGMKNFLGNVPSLKNFPSFRKVRWMASGLVNRPTEDIIQMSCLSSGSPSALPSG</sequence>
<dbReference type="PANTHER" id="PTHR30405">
    <property type="entry name" value="TRANSPOSASE"/>
    <property type="match status" value="1"/>
</dbReference>
<dbReference type="GO" id="GO:0003677">
    <property type="term" value="F:DNA binding"/>
    <property type="evidence" value="ECO:0007669"/>
    <property type="project" value="UniProtKB-KW"/>
</dbReference>
<feature type="domain" description="Cas12f1-like TNB" evidence="2">
    <location>
        <begin position="297"/>
        <end position="362"/>
    </location>
</feature>
<comment type="caution">
    <text evidence="3">The sequence shown here is derived from an EMBL/GenBank/DDBJ whole genome shotgun (WGS) entry which is preliminary data.</text>
</comment>
<evidence type="ECO:0000256" key="1">
    <source>
        <dbReference type="ARBA" id="ARBA00023125"/>
    </source>
</evidence>
<protein>
    <submittedName>
        <fullName evidence="3">IS605 OrfB-like transposable element containing RNAse H-like and Zn finger domain</fullName>
    </submittedName>
</protein>
<dbReference type="EMBL" id="MSDW01000002">
    <property type="protein sequence ID" value="OKY77440.1"/>
    <property type="molecule type" value="Genomic_DNA"/>
</dbReference>
<proteinExistence type="predicted"/>
<reference evidence="3" key="1">
    <citation type="submission" date="2016-12" db="EMBL/GenBank/DDBJ databases">
        <title>Discovery of methanogenic haloarchaea.</title>
        <authorList>
            <person name="Sorokin D.Y."/>
            <person name="Makarova K.S."/>
            <person name="Abbas B."/>
            <person name="Ferrer M."/>
            <person name="Golyshin P.N."/>
        </authorList>
    </citation>
    <scope>NUCLEOTIDE SEQUENCE [LARGE SCALE GENOMIC DNA]</scope>
    <source>
        <strain evidence="3">HMET1</strain>
    </source>
</reference>
<keyword evidence="4" id="KW-1185">Reference proteome</keyword>
<dbReference type="STRING" id="1903181.BTN85_2091"/>
<evidence type="ECO:0000313" key="4">
    <source>
        <dbReference type="Proteomes" id="UP000185744"/>
    </source>
</evidence>
<name>A0A1Q6DST5_METT1</name>